<protein>
    <submittedName>
        <fullName evidence="1">Uncharacterized protein</fullName>
    </submittedName>
</protein>
<reference evidence="1" key="1">
    <citation type="submission" date="2013-12" db="EMBL/GenBank/DDBJ databases">
        <title>The Genome Sequence of Aphanomyces astaci APO3.</title>
        <authorList>
            <consortium name="The Broad Institute Genomics Platform"/>
            <person name="Russ C."/>
            <person name="Tyler B."/>
            <person name="van West P."/>
            <person name="Dieguez-Uribeondo J."/>
            <person name="Young S.K."/>
            <person name="Zeng Q."/>
            <person name="Gargeya S."/>
            <person name="Fitzgerald M."/>
            <person name="Abouelleil A."/>
            <person name="Alvarado L."/>
            <person name="Chapman S.B."/>
            <person name="Gainer-Dewar J."/>
            <person name="Goldberg J."/>
            <person name="Griggs A."/>
            <person name="Gujja S."/>
            <person name="Hansen M."/>
            <person name="Howarth C."/>
            <person name="Imamovic A."/>
            <person name="Ireland A."/>
            <person name="Larimer J."/>
            <person name="McCowan C."/>
            <person name="Murphy C."/>
            <person name="Pearson M."/>
            <person name="Poon T.W."/>
            <person name="Priest M."/>
            <person name="Roberts A."/>
            <person name="Saif S."/>
            <person name="Shea T."/>
            <person name="Sykes S."/>
            <person name="Wortman J."/>
            <person name="Nusbaum C."/>
            <person name="Birren B."/>
        </authorList>
    </citation>
    <scope>NUCLEOTIDE SEQUENCE [LARGE SCALE GENOMIC DNA]</scope>
    <source>
        <strain evidence="1">APO3</strain>
    </source>
</reference>
<organism evidence="1">
    <name type="scientific">Aphanomyces astaci</name>
    <name type="common">Crayfish plague agent</name>
    <dbReference type="NCBI Taxonomy" id="112090"/>
    <lineage>
        <taxon>Eukaryota</taxon>
        <taxon>Sar</taxon>
        <taxon>Stramenopiles</taxon>
        <taxon>Oomycota</taxon>
        <taxon>Saprolegniomycetes</taxon>
        <taxon>Saprolegniales</taxon>
        <taxon>Verrucalvaceae</taxon>
        <taxon>Aphanomyces</taxon>
    </lineage>
</organism>
<dbReference type="RefSeq" id="XP_009833201.1">
    <property type="nucleotide sequence ID" value="XM_009834899.1"/>
</dbReference>
<proteinExistence type="predicted"/>
<sequence>MPRPLCNNSSMRHPFAVDSWIPFARAKDFQACPASCSGTTRPLAESWNSLEGATSGCLHGMLAVDPTIQRAVPEFVVQGWPLPSSLDSRMVKARETLRALRTF</sequence>
<accession>W4GEB3</accession>
<evidence type="ECO:0000313" key="1">
    <source>
        <dbReference type="EMBL" id="ETV77414.1"/>
    </source>
</evidence>
<dbReference type="VEuPathDB" id="FungiDB:H257_08832"/>
<name>W4GEB3_APHAT</name>
<gene>
    <name evidence="1" type="ORF">H257_08832</name>
</gene>
<dbReference type="AlphaFoldDB" id="W4GEB3"/>
<dbReference type="EMBL" id="KI913133">
    <property type="protein sequence ID" value="ETV77414.1"/>
    <property type="molecule type" value="Genomic_DNA"/>
</dbReference>
<dbReference type="GeneID" id="20810828"/>